<organism evidence="1 2">
    <name type="scientific">Pandoraea terrae</name>
    <dbReference type="NCBI Taxonomy" id="1537710"/>
    <lineage>
        <taxon>Bacteria</taxon>
        <taxon>Pseudomonadati</taxon>
        <taxon>Pseudomonadota</taxon>
        <taxon>Betaproteobacteria</taxon>
        <taxon>Burkholderiales</taxon>
        <taxon>Burkholderiaceae</taxon>
        <taxon>Pandoraea</taxon>
    </lineage>
</organism>
<proteinExistence type="predicted"/>
<evidence type="ECO:0000313" key="1">
    <source>
        <dbReference type="EMBL" id="VVE45024.1"/>
    </source>
</evidence>
<name>A0A5E4Y8P6_9BURK</name>
<keyword evidence="2" id="KW-1185">Reference proteome</keyword>
<dbReference type="SUPFAM" id="SSF116927">
    <property type="entry name" value="EspA/CesA-like"/>
    <property type="match status" value="1"/>
</dbReference>
<dbReference type="AlphaFoldDB" id="A0A5E4Y8P6"/>
<sequence length="545" mass="62211">MSTTEFQCRQRSSFDHRSALLIEAAVAEDTNRDVDEGTHRRVREIDRKLPECMRQMGWSQQQWAGHLDSIGLRGNKHEHPMREHPFTGSHSSFTVLLSVSAGYSAAGLSNRRYANADDVREFLFLEYQRDRFDCPAYITKDWEHFNELLGGAVEPEGARKEVWGERGARDLAKIKLDPSRYHETPTGYVLRDVPKSLADKGWSQSDWENYLSKLDIHTDRHRAKADIAPEMKWSDNLHVLIEGVFNDREEREFFQALYGSGDYSPSSINHILTVGGSRQNANDVDHLRTRAEGQNRRMHADPERYSRTPHGYISRRVPKAWADKGYSQTAWENLLREKGLWSEIPDAGRGARDAASKRILDPRLDPELGIHRIFYSRPPGGTDPKLDIGVPDGRVGYWGLVDIMRFITVAMQNLARYMAGVTKNNTDVAEDAGRYAVWLSRLSADLKNATDSLDASKMDSKITDFLDKHKIRLEGQNSLPTQWKKADLEAYRDLLQNFANRIKTTNEQHITRLNEITGMASSLQDMLARYVKIGTDMYASAARNL</sequence>
<dbReference type="InterPro" id="IPR035074">
    <property type="entry name" value="EspA/CesA-like"/>
</dbReference>
<gene>
    <name evidence="1" type="ORF">PTE30175_04260</name>
</gene>
<reference evidence="1 2" key="1">
    <citation type="submission" date="2019-08" db="EMBL/GenBank/DDBJ databases">
        <authorList>
            <person name="Peeters C."/>
        </authorList>
    </citation>
    <scope>NUCLEOTIDE SEQUENCE [LARGE SCALE GENOMIC DNA]</scope>
    <source>
        <strain evidence="1 2">LMG 30175</strain>
    </source>
</reference>
<evidence type="ECO:0000313" key="2">
    <source>
        <dbReference type="Proteomes" id="UP000414233"/>
    </source>
</evidence>
<protein>
    <submittedName>
        <fullName evidence="1">Uncharacterized protein</fullName>
    </submittedName>
</protein>
<accession>A0A5E4Y8P6</accession>
<dbReference type="RefSeq" id="WP_150699049.1">
    <property type="nucleotide sequence ID" value="NZ_CABPRZ010000022.1"/>
</dbReference>
<dbReference type="Proteomes" id="UP000414233">
    <property type="component" value="Unassembled WGS sequence"/>
</dbReference>
<dbReference type="EMBL" id="CABPRZ010000022">
    <property type="protein sequence ID" value="VVE45024.1"/>
    <property type="molecule type" value="Genomic_DNA"/>
</dbReference>